<reference evidence="2 3" key="1">
    <citation type="submission" date="2024-04" db="EMBL/GenBank/DDBJ databases">
        <title>draft genome sequnece of Paenibacillus filicis.</title>
        <authorList>
            <person name="Kim D.-U."/>
        </authorList>
    </citation>
    <scope>NUCLEOTIDE SEQUENCE [LARGE SCALE GENOMIC DNA]</scope>
    <source>
        <strain evidence="2 3">KACC14197</strain>
    </source>
</reference>
<evidence type="ECO:0000313" key="2">
    <source>
        <dbReference type="EMBL" id="MEK8126464.1"/>
    </source>
</evidence>
<dbReference type="InterPro" id="IPR037883">
    <property type="entry name" value="Knr4/Smi1-like_sf"/>
</dbReference>
<dbReference type="RefSeq" id="WP_341413522.1">
    <property type="nucleotide sequence ID" value="NZ_JBBPCC010000001.1"/>
</dbReference>
<evidence type="ECO:0000313" key="3">
    <source>
        <dbReference type="Proteomes" id="UP001469365"/>
    </source>
</evidence>
<proteinExistence type="predicted"/>
<dbReference type="PANTHER" id="PTHR47432">
    <property type="entry name" value="CELL WALL ASSEMBLY REGULATOR SMI1"/>
    <property type="match status" value="1"/>
</dbReference>
<accession>A0ABU9DCJ9</accession>
<gene>
    <name evidence="2" type="ORF">WMW72_00895</name>
</gene>
<dbReference type="EMBL" id="JBBPCC010000001">
    <property type="protein sequence ID" value="MEK8126464.1"/>
    <property type="molecule type" value="Genomic_DNA"/>
</dbReference>
<dbReference type="InterPro" id="IPR018958">
    <property type="entry name" value="Knr4/Smi1-like_dom"/>
</dbReference>
<dbReference type="InterPro" id="IPR051873">
    <property type="entry name" value="KNR4/SMI1_regulator"/>
</dbReference>
<dbReference type="Pfam" id="PF09346">
    <property type="entry name" value="SMI1_KNR4"/>
    <property type="match status" value="1"/>
</dbReference>
<dbReference type="Gene3D" id="3.40.1580.10">
    <property type="entry name" value="SMI1/KNR4-like"/>
    <property type="match status" value="1"/>
</dbReference>
<name>A0ABU9DCJ9_9BACL</name>
<dbReference type="SMART" id="SM00860">
    <property type="entry name" value="SMI1_KNR4"/>
    <property type="match status" value="1"/>
</dbReference>
<dbReference type="Proteomes" id="UP001469365">
    <property type="component" value="Unassembled WGS sequence"/>
</dbReference>
<dbReference type="SUPFAM" id="SSF160631">
    <property type="entry name" value="SMI1/KNR4-like"/>
    <property type="match status" value="1"/>
</dbReference>
<dbReference type="PANTHER" id="PTHR47432:SF1">
    <property type="entry name" value="CELL WALL ASSEMBLY REGULATOR SMI1"/>
    <property type="match status" value="1"/>
</dbReference>
<feature type="domain" description="Knr4/Smi1-like" evidence="1">
    <location>
        <begin position="32"/>
        <end position="167"/>
    </location>
</feature>
<evidence type="ECO:0000259" key="1">
    <source>
        <dbReference type="SMART" id="SM00860"/>
    </source>
</evidence>
<comment type="caution">
    <text evidence="2">The sequence shown here is derived from an EMBL/GenBank/DDBJ whole genome shotgun (WGS) entry which is preliminary data.</text>
</comment>
<organism evidence="2 3">
    <name type="scientific">Paenibacillus filicis</name>
    <dbReference type="NCBI Taxonomy" id="669464"/>
    <lineage>
        <taxon>Bacteria</taxon>
        <taxon>Bacillati</taxon>
        <taxon>Bacillota</taxon>
        <taxon>Bacilli</taxon>
        <taxon>Bacillales</taxon>
        <taxon>Paenibacillaceae</taxon>
        <taxon>Paenibacillus</taxon>
    </lineage>
</organism>
<keyword evidence="3" id="KW-1185">Reference proteome</keyword>
<sequence length="178" mass="20571">MDNQAKLLWQRITEQGSSRKASFEETLHLQPGASDEDFQRLERILGIRLPEEMKDFYKVHNGQHWLAGTSAFVRNLTLSPIAQIVENWEFLQEEFDPDDLEPEIGEEIKPLLWNAKWIPIAENGGGDYLCLDTDPSEAGALGQVLYFWHDWGNRSVEAKNLYAFIEMCLEEEDEPDED</sequence>
<protein>
    <submittedName>
        <fullName evidence="2">SMI1/KNR4 family protein</fullName>
    </submittedName>
</protein>